<dbReference type="EMBL" id="RCSS01000247">
    <property type="protein sequence ID" value="RVD92326.1"/>
    <property type="molecule type" value="Genomic_DNA"/>
</dbReference>
<accession>A0A437AMW9</accession>
<organism evidence="2 3">
    <name type="scientific">Tubulinosema ratisbonensis</name>
    <dbReference type="NCBI Taxonomy" id="291195"/>
    <lineage>
        <taxon>Eukaryota</taxon>
        <taxon>Fungi</taxon>
        <taxon>Fungi incertae sedis</taxon>
        <taxon>Microsporidia</taxon>
        <taxon>Tubulinosematoidea</taxon>
        <taxon>Tubulinosematidae</taxon>
        <taxon>Tubulinosema</taxon>
    </lineage>
</organism>
<keyword evidence="1" id="KW-0732">Signal</keyword>
<reference evidence="2 3" key="1">
    <citation type="submission" date="2018-10" db="EMBL/GenBank/DDBJ databases">
        <title>Draft genome sequence of the microsporidian Tubulinosema ratisbonensis.</title>
        <authorList>
            <person name="Polonais V."/>
            <person name="Peyretaillade E."/>
            <person name="Niehus S."/>
            <person name="Wawrzyniak I."/>
            <person name="Franchet A."/>
            <person name="Gaspin C."/>
            <person name="Reichstadt M."/>
            <person name="Belser C."/>
            <person name="Labadie K."/>
            <person name="Delbac F."/>
            <person name="Ferrandon D."/>
        </authorList>
    </citation>
    <scope>NUCLEOTIDE SEQUENCE [LARGE SCALE GENOMIC DNA]</scope>
    <source>
        <strain evidence="2 3">Franzen</strain>
    </source>
</reference>
<gene>
    <name evidence="2" type="ORF">TUBRATIS_11680</name>
</gene>
<name>A0A437AMW9_9MICR</name>
<sequence length="400" mass="48134">MKYLKLFITNISLFNLTLLKIELIENKAIDIEKQDKKDICMSNHLRQYNSTFTINYKKIFRSLKDHYVKLFANDNIKDLKVLFVKAKEKSLLNLNYMSSQRLNIILKKKIPYLIEIYENFMFLSLMFHNNFLFNSAYFINKFEEKPIGGLTLLDYFKSDRVFGLVKCIRYLLYEFINEPEFNPTFQKNYEAESKGTNFKKYLNDFIMKNENIIKINKSEYLKKFRIPDQIIKKKDKKPMEMKMHLFLFESIFLSPKSLNTLILFPEFELFRMKLEHTKNYFHFQDIHYFLTLLILKVEYTLLLLFKKEVCLKTLAFIPKYIVQILENIVLTGRSFVLIFFKNQVKSDSFLVYYKYFELLACISYHKMHGEDILAQNNITVNDLNMDFYCTNLVHLNNIIN</sequence>
<feature type="signal peptide" evidence="1">
    <location>
        <begin position="1"/>
        <end position="19"/>
    </location>
</feature>
<evidence type="ECO:0000313" key="2">
    <source>
        <dbReference type="EMBL" id="RVD92326.1"/>
    </source>
</evidence>
<dbReference type="AlphaFoldDB" id="A0A437AMW9"/>
<dbReference type="Proteomes" id="UP000282876">
    <property type="component" value="Unassembled WGS sequence"/>
</dbReference>
<protein>
    <submittedName>
        <fullName evidence="2">Uncharacterized protein</fullName>
    </submittedName>
</protein>
<dbReference type="VEuPathDB" id="MicrosporidiaDB:TUBRATIS_11680"/>
<evidence type="ECO:0000313" key="3">
    <source>
        <dbReference type="Proteomes" id="UP000282876"/>
    </source>
</evidence>
<evidence type="ECO:0000256" key="1">
    <source>
        <dbReference type="SAM" id="SignalP"/>
    </source>
</evidence>
<keyword evidence="3" id="KW-1185">Reference proteome</keyword>
<comment type="caution">
    <text evidence="2">The sequence shown here is derived from an EMBL/GenBank/DDBJ whole genome shotgun (WGS) entry which is preliminary data.</text>
</comment>
<proteinExistence type="predicted"/>
<feature type="chain" id="PRO_5019505610" evidence="1">
    <location>
        <begin position="20"/>
        <end position="400"/>
    </location>
</feature>